<dbReference type="GO" id="GO:0003677">
    <property type="term" value="F:DNA binding"/>
    <property type="evidence" value="ECO:0007669"/>
    <property type="project" value="InterPro"/>
</dbReference>
<evidence type="ECO:0000313" key="4">
    <source>
        <dbReference type="Proteomes" id="UP000681340"/>
    </source>
</evidence>
<accession>A0A919SVF3</accession>
<dbReference type="EMBL" id="BOQL01000079">
    <property type="protein sequence ID" value="GIM79085.1"/>
    <property type="molecule type" value="Genomic_DNA"/>
</dbReference>
<comment type="caution">
    <text evidence="3">The sequence shown here is derived from an EMBL/GenBank/DDBJ whole genome shotgun (WGS) entry which is preliminary data.</text>
</comment>
<proteinExistence type="predicted"/>
<name>A0A919SVF3_9ACTN</name>
<sequence>MPGQAADTRQLIPLLDQVRIARPGGIGRPRTRPISVTGDKAYSSRANRQALRGKRIRTTIPEPDDQIANRKRRGSRGGRPPVFGPNDHRRRNQVERGFNRRKHWRGLATRFDKLGIKYQATFNLVEMLDWLRAVPDGHDPRDRTWPEGLRIPFSVDAAGPAE</sequence>
<dbReference type="Pfam" id="PF01609">
    <property type="entry name" value="DDE_Tnp_1"/>
    <property type="match status" value="1"/>
</dbReference>
<dbReference type="GO" id="GO:0006313">
    <property type="term" value="P:DNA transposition"/>
    <property type="evidence" value="ECO:0007669"/>
    <property type="project" value="InterPro"/>
</dbReference>
<dbReference type="InterPro" id="IPR002559">
    <property type="entry name" value="Transposase_11"/>
</dbReference>
<reference evidence="3" key="1">
    <citation type="submission" date="2021-03" db="EMBL/GenBank/DDBJ databases">
        <title>Whole genome shotgun sequence of Actinoplanes auranticolor NBRC 12245.</title>
        <authorList>
            <person name="Komaki H."/>
            <person name="Tamura T."/>
        </authorList>
    </citation>
    <scope>NUCLEOTIDE SEQUENCE</scope>
    <source>
        <strain evidence="3">NBRC 12245</strain>
    </source>
</reference>
<dbReference type="AlphaFoldDB" id="A0A919SVF3"/>
<organism evidence="3 4">
    <name type="scientific">Actinoplanes auranticolor</name>
    <dbReference type="NCBI Taxonomy" id="47988"/>
    <lineage>
        <taxon>Bacteria</taxon>
        <taxon>Bacillati</taxon>
        <taxon>Actinomycetota</taxon>
        <taxon>Actinomycetes</taxon>
        <taxon>Micromonosporales</taxon>
        <taxon>Micromonosporaceae</taxon>
        <taxon>Actinoplanes</taxon>
    </lineage>
</organism>
<dbReference type="Proteomes" id="UP000681340">
    <property type="component" value="Unassembled WGS sequence"/>
</dbReference>
<feature type="domain" description="Transposase IS4-like" evidence="2">
    <location>
        <begin position="2"/>
        <end position="113"/>
    </location>
</feature>
<gene>
    <name evidence="3" type="ORF">Aau02nite_84030</name>
</gene>
<keyword evidence="4" id="KW-1185">Reference proteome</keyword>
<evidence type="ECO:0000259" key="2">
    <source>
        <dbReference type="Pfam" id="PF01609"/>
    </source>
</evidence>
<protein>
    <submittedName>
        <fullName evidence="3">IS5 family transposase</fullName>
    </submittedName>
</protein>
<dbReference type="RefSeq" id="WP_212994193.1">
    <property type="nucleotide sequence ID" value="NZ_BAABEA010000030.1"/>
</dbReference>
<evidence type="ECO:0000256" key="1">
    <source>
        <dbReference type="SAM" id="MobiDB-lite"/>
    </source>
</evidence>
<evidence type="ECO:0000313" key="3">
    <source>
        <dbReference type="EMBL" id="GIM79085.1"/>
    </source>
</evidence>
<feature type="region of interest" description="Disordered" evidence="1">
    <location>
        <begin position="60"/>
        <end position="92"/>
    </location>
</feature>
<dbReference type="GO" id="GO:0004803">
    <property type="term" value="F:transposase activity"/>
    <property type="evidence" value="ECO:0007669"/>
    <property type="project" value="InterPro"/>
</dbReference>